<evidence type="ECO:0000313" key="9">
    <source>
        <dbReference type="Proteomes" id="UP000590749"/>
    </source>
</evidence>
<reference evidence="8 9" key="1">
    <citation type="submission" date="2020-08" db="EMBL/GenBank/DDBJ databases">
        <title>Genomic Encyclopedia of Type Strains, Phase III (KMG-III): the genomes of soil and plant-associated and newly described type strains.</title>
        <authorList>
            <person name="Whitman W."/>
        </authorList>
    </citation>
    <scope>NUCLEOTIDE SEQUENCE [LARGE SCALE GENOMIC DNA]</scope>
    <source>
        <strain evidence="8 9">CECT 3287</strain>
    </source>
</reference>
<dbReference type="GO" id="GO:0043190">
    <property type="term" value="C:ATP-binding cassette (ABC) transporter complex"/>
    <property type="evidence" value="ECO:0007669"/>
    <property type="project" value="InterPro"/>
</dbReference>
<keyword evidence="2 4" id="KW-0813">Transport</keyword>
<comment type="similarity">
    <text evidence="1 4">Belongs to the PstS family.</text>
</comment>
<dbReference type="GO" id="GO:0035435">
    <property type="term" value="P:phosphate ion transmembrane transport"/>
    <property type="evidence" value="ECO:0007669"/>
    <property type="project" value="InterPro"/>
</dbReference>
<comment type="caution">
    <text evidence="8">The sequence shown here is derived from an EMBL/GenBank/DDBJ whole genome shotgun (WGS) entry which is preliminary data.</text>
</comment>
<feature type="binding site" evidence="5">
    <location>
        <begin position="184"/>
        <end position="186"/>
    </location>
    <ligand>
        <name>phosphate</name>
        <dbReference type="ChEBI" id="CHEBI:43474"/>
    </ligand>
</feature>
<dbReference type="PANTHER" id="PTHR42996:SF1">
    <property type="entry name" value="PHOSPHATE-BINDING PROTEIN PSTS"/>
    <property type="match status" value="1"/>
</dbReference>
<dbReference type="InterPro" id="IPR050962">
    <property type="entry name" value="Phosphate-bind_PstS"/>
</dbReference>
<name>A0A7W5APA3_9ACTN</name>
<keyword evidence="3 4" id="KW-0592">Phosphate transport</keyword>
<feature type="binding site" evidence="5">
    <location>
        <position position="78"/>
    </location>
    <ligand>
        <name>phosphate</name>
        <dbReference type="ChEBI" id="CHEBI:43474"/>
    </ligand>
</feature>
<dbReference type="PIRSF" id="PIRSF002756">
    <property type="entry name" value="PstS"/>
    <property type="match status" value="1"/>
</dbReference>
<dbReference type="InterPro" id="IPR005673">
    <property type="entry name" value="ABC_phos-bd_PstS"/>
</dbReference>
<dbReference type="GO" id="GO:0042301">
    <property type="term" value="F:phosphate ion binding"/>
    <property type="evidence" value="ECO:0007669"/>
    <property type="project" value="InterPro"/>
</dbReference>
<sequence>MTSSPNVRKRTWVLAVVGLLAPTGCEAPATPAAPPFSCADGTAAGQGSSAQTNAVNAWIKGYQIACPDASIEYASTGSGAGVRAFLAGTGDFAGTDTPLSGSDQSLADRRCESRPAVHLPLVIGPIALAYNVAGAGELRLAPATIAKIFGGRITTWDDPAIAADNPGAALPTTRIRVVHRSDGSGTTDNLLRYLAASAPADWPHGTGGDWPVPGGSGYRGSQRVAAAIARTDGAIGYVELSYARVDSLATVRVGTADGRFTGPSDYAAGLTVAAAQVTGAGGDLRLEIDHASASGGAYPIVSVTYELVCRGSVTETARSFLAYAASGPGQSAAEHAGFTPLPPTLRTQVAQTLSTLR</sequence>
<dbReference type="RefSeq" id="WP_183225531.1">
    <property type="nucleotide sequence ID" value="NZ_BMPW01000023.1"/>
</dbReference>
<dbReference type="NCBIfam" id="TIGR00975">
    <property type="entry name" value="3a0107s03"/>
    <property type="match status" value="1"/>
</dbReference>
<organism evidence="8 9">
    <name type="scientific">Actinoplanes campanulatus</name>
    <dbReference type="NCBI Taxonomy" id="113559"/>
    <lineage>
        <taxon>Bacteria</taxon>
        <taxon>Bacillati</taxon>
        <taxon>Actinomycetota</taxon>
        <taxon>Actinomycetes</taxon>
        <taxon>Micromonosporales</taxon>
        <taxon>Micromonosporaceae</taxon>
        <taxon>Actinoplanes</taxon>
    </lineage>
</organism>
<dbReference type="Pfam" id="PF12849">
    <property type="entry name" value="PBP_like_2"/>
    <property type="match status" value="1"/>
</dbReference>
<evidence type="ECO:0000256" key="5">
    <source>
        <dbReference type="PIRSR" id="PIRSR002756-1"/>
    </source>
</evidence>
<dbReference type="PANTHER" id="PTHR42996">
    <property type="entry name" value="PHOSPHATE-BINDING PROTEIN PSTS"/>
    <property type="match status" value="1"/>
</dbReference>
<feature type="chain" id="PRO_5030646891" description="Phosphate-binding protein" evidence="6">
    <location>
        <begin position="30"/>
        <end position="357"/>
    </location>
</feature>
<keyword evidence="9" id="KW-1185">Reference proteome</keyword>
<dbReference type="EMBL" id="JACHXF010000019">
    <property type="protein sequence ID" value="MBB3099464.1"/>
    <property type="molecule type" value="Genomic_DNA"/>
</dbReference>
<evidence type="ECO:0000256" key="6">
    <source>
        <dbReference type="SAM" id="SignalP"/>
    </source>
</evidence>
<feature type="binding site" evidence="5">
    <location>
        <begin position="48"/>
        <end position="50"/>
    </location>
    <ligand>
        <name>phosphate</name>
        <dbReference type="ChEBI" id="CHEBI:43474"/>
    </ligand>
</feature>
<accession>A0A7W5APA3</accession>
<dbReference type="Proteomes" id="UP000590749">
    <property type="component" value="Unassembled WGS sequence"/>
</dbReference>
<dbReference type="Gene3D" id="3.40.190.10">
    <property type="entry name" value="Periplasmic binding protein-like II"/>
    <property type="match status" value="2"/>
</dbReference>
<gene>
    <name evidence="8" type="ORF">FHR83_007171</name>
</gene>
<evidence type="ECO:0000313" key="8">
    <source>
        <dbReference type="EMBL" id="MBB3099464.1"/>
    </source>
</evidence>
<evidence type="ECO:0000256" key="1">
    <source>
        <dbReference type="ARBA" id="ARBA00008725"/>
    </source>
</evidence>
<proteinExistence type="inferred from homology"/>
<keyword evidence="6" id="KW-0732">Signal</keyword>
<evidence type="ECO:0000256" key="2">
    <source>
        <dbReference type="ARBA" id="ARBA00022448"/>
    </source>
</evidence>
<dbReference type="CDD" id="cd13565">
    <property type="entry name" value="PBP2_PstS"/>
    <property type="match status" value="1"/>
</dbReference>
<dbReference type="InterPro" id="IPR024370">
    <property type="entry name" value="PBP_domain"/>
</dbReference>
<dbReference type="SUPFAM" id="SSF53850">
    <property type="entry name" value="Periplasmic binding protein-like II"/>
    <property type="match status" value="1"/>
</dbReference>
<evidence type="ECO:0000259" key="7">
    <source>
        <dbReference type="Pfam" id="PF12849"/>
    </source>
</evidence>
<evidence type="ECO:0000256" key="4">
    <source>
        <dbReference type="PIRNR" id="PIRNR002756"/>
    </source>
</evidence>
<protein>
    <recommendedName>
        <fullName evidence="4">Phosphate-binding protein</fullName>
    </recommendedName>
</protein>
<dbReference type="AlphaFoldDB" id="A0A7W5APA3"/>
<feature type="signal peptide" evidence="6">
    <location>
        <begin position="1"/>
        <end position="29"/>
    </location>
</feature>
<feature type="binding site" evidence="5">
    <location>
        <position position="96"/>
    </location>
    <ligand>
        <name>phosphate</name>
        <dbReference type="ChEBI" id="CHEBI:43474"/>
    </ligand>
</feature>
<feature type="domain" description="PBP" evidence="7">
    <location>
        <begin position="38"/>
        <end position="326"/>
    </location>
</feature>
<evidence type="ECO:0000256" key="3">
    <source>
        <dbReference type="ARBA" id="ARBA00022592"/>
    </source>
</evidence>